<organism evidence="3 4">
    <name type="scientific">Candidatus Merdivicinus excrementipullorum</name>
    <dbReference type="NCBI Taxonomy" id="2840867"/>
    <lineage>
        <taxon>Bacteria</taxon>
        <taxon>Bacillati</taxon>
        <taxon>Bacillota</taxon>
        <taxon>Clostridia</taxon>
        <taxon>Eubacteriales</taxon>
        <taxon>Oscillospiraceae</taxon>
        <taxon>Oscillospiraceae incertae sedis</taxon>
        <taxon>Candidatus Merdivicinus</taxon>
    </lineage>
</organism>
<accession>A0A9D1FPY8</accession>
<sequence>MTAVNWILAIMAAAAVIGGVCSGRTQEVGQAALSRCGDAVALVISLTGAICLWSGLMEIAKQAGLTKKAAALFRPLIARLFPALQEDREAIALIAMNMSANLLGLGNAATPLGLAAIQRMSALPGGAASREMITLVVLNTCSIQLIPATTAALRLAAGSRSPMEILPAVLAASAVSLAAALGAVFACARLFPDRRER</sequence>
<proteinExistence type="predicted"/>
<feature type="domain" description="Nucleoside transporter/FeoB GTPase Gate" evidence="2">
    <location>
        <begin position="44"/>
        <end position="148"/>
    </location>
</feature>
<reference evidence="3" key="2">
    <citation type="journal article" date="2021" name="PeerJ">
        <title>Extensive microbial diversity within the chicken gut microbiome revealed by metagenomics and culture.</title>
        <authorList>
            <person name="Gilroy R."/>
            <person name="Ravi A."/>
            <person name="Getino M."/>
            <person name="Pursley I."/>
            <person name="Horton D.L."/>
            <person name="Alikhan N.F."/>
            <person name="Baker D."/>
            <person name="Gharbi K."/>
            <person name="Hall N."/>
            <person name="Watson M."/>
            <person name="Adriaenssens E.M."/>
            <person name="Foster-Nyarko E."/>
            <person name="Jarju S."/>
            <person name="Secka A."/>
            <person name="Antonio M."/>
            <person name="Oren A."/>
            <person name="Chaudhuri R.R."/>
            <person name="La Ragione R."/>
            <person name="Hildebrand F."/>
            <person name="Pallen M.J."/>
        </authorList>
    </citation>
    <scope>NUCLEOTIDE SEQUENCE</scope>
    <source>
        <strain evidence="3">CHK199-13235</strain>
    </source>
</reference>
<name>A0A9D1FPY8_9FIRM</name>
<evidence type="ECO:0000259" key="2">
    <source>
        <dbReference type="Pfam" id="PF07670"/>
    </source>
</evidence>
<dbReference type="AlphaFoldDB" id="A0A9D1FPY8"/>
<keyword evidence="1" id="KW-1133">Transmembrane helix</keyword>
<dbReference type="EMBL" id="DVJP01000079">
    <property type="protein sequence ID" value="HIS77564.1"/>
    <property type="molecule type" value="Genomic_DNA"/>
</dbReference>
<comment type="caution">
    <text evidence="3">The sequence shown here is derived from an EMBL/GenBank/DDBJ whole genome shotgun (WGS) entry which is preliminary data.</text>
</comment>
<dbReference type="Proteomes" id="UP000824002">
    <property type="component" value="Unassembled WGS sequence"/>
</dbReference>
<feature type="transmembrane region" description="Helical" evidence="1">
    <location>
        <begin position="165"/>
        <end position="191"/>
    </location>
</feature>
<feature type="transmembrane region" description="Helical" evidence="1">
    <location>
        <begin position="39"/>
        <end position="60"/>
    </location>
</feature>
<feature type="transmembrane region" description="Helical" evidence="1">
    <location>
        <begin position="132"/>
        <end position="153"/>
    </location>
</feature>
<protein>
    <submittedName>
        <fullName evidence="3">Spore maturation protein A</fullName>
    </submittedName>
</protein>
<evidence type="ECO:0000313" key="3">
    <source>
        <dbReference type="EMBL" id="HIS77564.1"/>
    </source>
</evidence>
<keyword evidence="1" id="KW-0812">Transmembrane</keyword>
<evidence type="ECO:0000256" key="1">
    <source>
        <dbReference type="SAM" id="Phobius"/>
    </source>
</evidence>
<dbReference type="InterPro" id="IPR011642">
    <property type="entry name" value="Gate_dom"/>
</dbReference>
<evidence type="ECO:0000313" key="4">
    <source>
        <dbReference type="Proteomes" id="UP000824002"/>
    </source>
</evidence>
<reference evidence="3" key="1">
    <citation type="submission" date="2020-10" db="EMBL/GenBank/DDBJ databases">
        <authorList>
            <person name="Gilroy R."/>
        </authorList>
    </citation>
    <scope>NUCLEOTIDE SEQUENCE</scope>
    <source>
        <strain evidence="3">CHK199-13235</strain>
    </source>
</reference>
<keyword evidence="1" id="KW-0472">Membrane</keyword>
<gene>
    <name evidence="3" type="ORF">IAB51_12275</name>
</gene>
<dbReference type="Pfam" id="PF07670">
    <property type="entry name" value="Gate"/>
    <property type="match status" value="1"/>
</dbReference>